<keyword evidence="4" id="KW-1185">Reference proteome</keyword>
<dbReference type="Proteomes" id="UP000199496">
    <property type="component" value="Unassembled WGS sequence"/>
</dbReference>
<protein>
    <submittedName>
        <fullName evidence="3">Protein CcmA, bactofilin family</fullName>
    </submittedName>
</protein>
<organism evidence="3 4">
    <name type="scientific">Ectothiorhodospira magna</name>
    <dbReference type="NCBI Taxonomy" id="867345"/>
    <lineage>
        <taxon>Bacteria</taxon>
        <taxon>Pseudomonadati</taxon>
        <taxon>Pseudomonadota</taxon>
        <taxon>Gammaproteobacteria</taxon>
        <taxon>Chromatiales</taxon>
        <taxon>Ectothiorhodospiraceae</taxon>
        <taxon>Ectothiorhodospira</taxon>
    </lineage>
</organism>
<evidence type="ECO:0000313" key="4">
    <source>
        <dbReference type="Proteomes" id="UP000199496"/>
    </source>
</evidence>
<reference evidence="3 4" key="1">
    <citation type="submission" date="2016-10" db="EMBL/GenBank/DDBJ databases">
        <authorList>
            <person name="de Groot N.N."/>
        </authorList>
    </citation>
    <scope>NUCLEOTIDE SEQUENCE [LARGE SCALE GENOMIC DNA]</scope>
    <source>
        <strain evidence="3 4">B7-7</strain>
    </source>
</reference>
<evidence type="ECO:0000256" key="2">
    <source>
        <dbReference type="SAM" id="MobiDB-lite"/>
    </source>
</evidence>
<comment type="similarity">
    <text evidence="1">Belongs to the bactofilin family.</text>
</comment>
<dbReference type="AlphaFoldDB" id="A0A1H9FUG6"/>
<feature type="region of interest" description="Disordered" evidence="2">
    <location>
        <begin position="116"/>
        <end position="138"/>
    </location>
</feature>
<evidence type="ECO:0000313" key="3">
    <source>
        <dbReference type="EMBL" id="SEQ41516.1"/>
    </source>
</evidence>
<dbReference type="PANTHER" id="PTHR35024">
    <property type="entry name" value="HYPOTHETICAL CYTOSOLIC PROTEIN"/>
    <property type="match status" value="1"/>
</dbReference>
<accession>A0A1H9FUG6</accession>
<dbReference type="InterPro" id="IPR007607">
    <property type="entry name" value="BacA/B"/>
</dbReference>
<dbReference type="OrthoDB" id="5294247at2"/>
<evidence type="ECO:0000256" key="1">
    <source>
        <dbReference type="ARBA" id="ARBA00044755"/>
    </source>
</evidence>
<dbReference type="EMBL" id="FOFO01000030">
    <property type="protein sequence ID" value="SEQ41516.1"/>
    <property type="molecule type" value="Genomic_DNA"/>
</dbReference>
<name>A0A1H9FUG6_9GAMM</name>
<dbReference type="RefSeq" id="WP_090208955.1">
    <property type="nucleotide sequence ID" value="NZ_FOFO01000030.1"/>
</dbReference>
<sequence>MWSRRKKLKPTQVDTIVGRNTVITGDVKFSGGLHLEGTVHGNLLAEDGAEESVLVLNKDSLVQGHVKVPKVIINGAVEGDVYASVHVELAPHAKVRGNVHYTLIEMAAGAEVNGSLVRRSDEPAPSKPLGLLEKQGQEKKLRAMDQELVAEPSRETPVK</sequence>
<dbReference type="Pfam" id="PF04519">
    <property type="entry name" value="Bactofilin"/>
    <property type="match status" value="1"/>
</dbReference>
<dbReference type="STRING" id="867345.SAMN05421693_1305"/>
<dbReference type="PANTHER" id="PTHR35024:SF4">
    <property type="entry name" value="POLYMER-FORMING CYTOSKELETAL PROTEIN"/>
    <property type="match status" value="1"/>
</dbReference>
<gene>
    <name evidence="3" type="ORF">SAMN05421693_1305</name>
</gene>
<proteinExistence type="inferred from homology"/>